<evidence type="ECO:0000313" key="2">
    <source>
        <dbReference type="EMBL" id="RPD55728.1"/>
    </source>
</evidence>
<proteinExistence type="predicted"/>
<feature type="domain" description="CxC2-like cysteine cluster KDZ transposase-associated" evidence="1">
    <location>
        <begin position="59"/>
        <end position="160"/>
    </location>
</feature>
<name>A0A5C2RXJ2_9APHY</name>
<accession>A0A5C2RXJ2</accession>
<gene>
    <name evidence="2" type="ORF">L227DRAFT_509623</name>
</gene>
<evidence type="ECO:0000313" key="3">
    <source>
        <dbReference type="Proteomes" id="UP000313359"/>
    </source>
</evidence>
<organism evidence="2 3">
    <name type="scientific">Lentinus tigrinus ALCF2SS1-6</name>
    <dbReference type="NCBI Taxonomy" id="1328759"/>
    <lineage>
        <taxon>Eukaryota</taxon>
        <taxon>Fungi</taxon>
        <taxon>Dikarya</taxon>
        <taxon>Basidiomycota</taxon>
        <taxon>Agaricomycotina</taxon>
        <taxon>Agaricomycetes</taxon>
        <taxon>Polyporales</taxon>
        <taxon>Polyporaceae</taxon>
        <taxon>Lentinus</taxon>
    </lineage>
</organism>
<evidence type="ECO:0000259" key="1">
    <source>
        <dbReference type="Pfam" id="PF18803"/>
    </source>
</evidence>
<keyword evidence="3" id="KW-1185">Reference proteome</keyword>
<dbReference type="InterPro" id="IPR041457">
    <property type="entry name" value="CxC2_KDZ-assoc"/>
</dbReference>
<feature type="non-terminal residue" evidence="2">
    <location>
        <position position="160"/>
    </location>
</feature>
<dbReference type="EMBL" id="ML122293">
    <property type="protein sequence ID" value="RPD55728.1"/>
    <property type="molecule type" value="Genomic_DNA"/>
</dbReference>
<dbReference type="Proteomes" id="UP000313359">
    <property type="component" value="Unassembled WGS sequence"/>
</dbReference>
<dbReference type="AlphaFoldDB" id="A0A5C2RXJ2"/>
<dbReference type="Pfam" id="PF18803">
    <property type="entry name" value="CxC2"/>
    <property type="match status" value="1"/>
</dbReference>
<reference evidence="2" key="1">
    <citation type="journal article" date="2018" name="Genome Biol. Evol.">
        <title>Genomics and development of Lentinus tigrinus, a white-rot wood-decaying mushroom with dimorphic fruiting bodies.</title>
        <authorList>
            <person name="Wu B."/>
            <person name="Xu Z."/>
            <person name="Knudson A."/>
            <person name="Carlson A."/>
            <person name="Chen N."/>
            <person name="Kovaka S."/>
            <person name="LaButti K."/>
            <person name="Lipzen A."/>
            <person name="Pennachio C."/>
            <person name="Riley R."/>
            <person name="Schakwitz W."/>
            <person name="Umezawa K."/>
            <person name="Ohm R.A."/>
            <person name="Grigoriev I.V."/>
            <person name="Nagy L.G."/>
            <person name="Gibbons J."/>
            <person name="Hibbett D."/>
        </authorList>
    </citation>
    <scope>NUCLEOTIDE SEQUENCE [LARGE SCALE GENOMIC DNA]</scope>
    <source>
        <strain evidence="2">ALCF2SS1-6</strain>
    </source>
</reference>
<protein>
    <recommendedName>
        <fullName evidence="1">CxC2-like cysteine cluster KDZ transposase-associated domain-containing protein</fullName>
    </recommendedName>
</protein>
<sequence length="160" mass="18024">MGEGLPEGRASCGHDAAWRCLDCSGSPSFCMRCCAETHRNSPLHRVQFWNGQYFQQAWLRQVGVQVHCGHEGSRCPELPPTMPTYGNDRMLVVVDITGIHELPFTFCRCRSAAPEDLQLLALGYYPASQTRPRTVFTLRVLDAFLLANRETNASPRSFYN</sequence>
<dbReference type="OrthoDB" id="2752018at2759"/>